<name>A0AA87YYJ2_FICCA</name>
<evidence type="ECO:0000313" key="2">
    <source>
        <dbReference type="Proteomes" id="UP001187192"/>
    </source>
</evidence>
<evidence type="ECO:0000313" key="1">
    <source>
        <dbReference type="EMBL" id="GMN18661.1"/>
    </source>
</evidence>
<gene>
    <name evidence="1" type="ORF">TIFTF001_049834</name>
</gene>
<comment type="caution">
    <text evidence="1">The sequence shown here is derived from an EMBL/GenBank/DDBJ whole genome shotgun (WGS) entry which is preliminary data.</text>
</comment>
<reference evidence="1" key="1">
    <citation type="submission" date="2023-07" db="EMBL/GenBank/DDBJ databases">
        <title>draft genome sequence of fig (Ficus carica).</title>
        <authorList>
            <person name="Takahashi T."/>
            <person name="Nishimura K."/>
        </authorList>
    </citation>
    <scope>NUCLEOTIDE SEQUENCE</scope>
</reference>
<protein>
    <submittedName>
        <fullName evidence="1">Uncharacterized protein</fullName>
    </submittedName>
</protein>
<accession>A0AA87YYJ2</accession>
<dbReference type="AlphaFoldDB" id="A0AA87YYJ2"/>
<proteinExistence type="predicted"/>
<sequence length="144" mass="16704">MVRPRTRSNQNPKEPDLENVIATLQLPPQENPVPPVVSQEPKVHQEVPQNVEVLLAPVGVQANLPLIREDQLYERFRRMMAPEFEGPTNPIEVDNWLIDIQVILDFMGLTQLEKVLCASFALKKDARHWWMTVQMRRNIATMSW</sequence>
<dbReference type="Proteomes" id="UP001187192">
    <property type="component" value="Unassembled WGS sequence"/>
</dbReference>
<organism evidence="1 2">
    <name type="scientific">Ficus carica</name>
    <name type="common">Common fig</name>
    <dbReference type="NCBI Taxonomy" id="3494"/>
    <lineage>
        <taxon>Eukaryota</taxon>
        <taxon>Viridiplantae</taxon>
        <taxon>Streptophyta</taxon>
        <taxon>Embryophyta</taxon>
        <taxon>Tracheophyta</taxon>
        <taxon>Spermatophyta</taxon>
        <taxon>Magnoliopsida</taxon>
        <taxon>eudicotyledons</taxon>
        <taxon>Gunneridae</taxon>
        <taxon>Pentapetalae</taxon>
        <taxon>rosids</taxon>
        <taxon>fabids</taxon>
        <taxon>Rosales</taxon>
        <taxon>Moraceae</taxon>
        <taxon>Ficeae</taxon>
        <taxon>Ficus</taxon>
    </lineage>
</organism>
<keyword evidence="2" id="KW-1185">Reference proteome</keyword>
<dbReference type="EMBL" id="BTGU01007480">
    <property type="protein sequence ID" value="GMN18661.1"/>
    <property type="molecule type" value="Genomic_DNA"/>
</dbReference>